<protein>
    <submittedName>
        <fullName evidence="2 3">Uncharacterized protein</fullName>
    </submittedName>
</protein>
<reference evidence="2 4" key="1">
    <citation type="journal article" date="2012" name="Nature">
        <title>Algal genomes reveal evolutionary mosaicism and the fate of nucleomorphs.</title>
        <authorList>
            <consortium name="DOE Joint Genome Institute"/>
            <person name="Curtis B.A."/>
            <person name="Tanifuji G."/>
            <person name="Burki F."/>
            <person name="Gruber A."/>
            <person name="Irimia M."/>
            <person name="Maruyama S."/>
            <person name="Arias M.C."/>
            <person name="Ball S.G."/>
            <person name="Gile G.H."/>
            <person name="Hirakawa Y."/>
            <person name="Hopkins J.F."/>
            <person name="Kuo A."/>
            <person name="Rensing S.A."/>
            <person name="Schmutz J."/>
            <person name="Symeonidi A."/>
            <person name="Elias M."/>
            <person name="Eveleigh R.J."/>
            <person name="Herman E.K."/>
            <person name="Klute M.J."/>
            <person name="Nakayama T."/>
            <person name="Obornik M."/>
            <person name="Reyes-Prieto A."/>
            <person name="Armbrust E.V."/>
            <person name="Aves S.J."/>
            <person name="Beiko R.G."/>
            <person name="Coutinho P."/>
            <person name="Dacks J.B."/>
            <person name="Durnford D.G."/>
            <person name="Fast N.M."/>
            <person name="Green B.R."/>
            <person name="Grisdale C.J."/>
            <person name="Hempel F."/>
            <person name="Henrissat B."/>
            <person name="Hoppner M.P."/>
            <person name="Ishida K."/>
            <person name="Kim E."/>
            <person name="Koreny L."/>
            <person name="Kroth P.G."/>
            <person name="Liu Y."/>
            <person name="Malik S.B."/>
            <person name="Maier U.G."/>
            <person name="McRose D."/>
            <person name="Mock T."/>
            <person name="Neilson J.A."/>
            <person name="Onodera N.T."/>
            <person name="Poole A.M."/>
            <person name="Pritham E.J."/>
            <person name="Richards T.A."/>
            <person name="Rocap G."/>
            <person name="Roy S.W."/>
            <person name="Sarai C."/>
            <person name="Schaack S."/>
            <person name="Shirato S."/>
            <person name="Slamovits C.H."/>
            <person name="Spencer D.F."/>
            <person name="Suzuki S."/>
            <person name="Worden A.Z."/>
            <person name="Zauner S."/>
            <person name="Barry K."/>
            <person name="Bell C."/>
            <person name="Bharti A.K."/>
            <person name="Crow J.A."/>
            <person name="Grimwood J."/>
            <person name="Kramer R."/>
            <person name="Lindquist E."/>
            <person name="Lucas S."/>
            <person name="Salamov A."/>
            <person name="McFadden G.I."/>
            <person name="Lane C.E."/>
            <person name="Keeling P.J."/>
            <person name="Gray M.W."/>
            <person name="Grigoriev I.V."/>
            <person name="Archibald J.M."/>
        </authorList>
    </citation>
    <scope>NUCLEOTIDE SEQUENCE</scope>
    <source>
        <strain evidence="2 4">CCMP2712</strain>
    </source>
</reference>
<keyword evidence="4" id="KW-1185">Reference proteome</keyword>
<dbReference type="AlphaFoldDB" id="L1IFI5"/>
<feature type="compositionally biased region" description="Pro residues" evidence="1">
    <location>
        <begin position="20"/>
        <end position="32"/>
    </location>
</feature>
<proteinExistence type="predicted"/>
<dbReference type="Proteomes" id="UP000011087">
    <property type="component" value="Unassembled WGS sequence"/>
</dbReference>
<gene>
    <name evidence="2" type="ORF">GUITHDRAFT_118837</name>
</gene>
<organism evidence="2">
    <name type="scientific">Guillardia theta (strain CCMP2712)</name>
    <name type="common">Cryptophyte</name>
    <dbReference type="NCBI Taxonomy" id="905079"/>
    <lineage>
        <taxon>Eukaryota</taxon>
        <taxon>Cryptophyceae</taxon>
        <taxon>Pyrenomonadales</taxon>
        <taxon>Geminigeraceae</taxon>
        <taxon>Guillardia</taxon>
    </lineage>
</organism>
<dbReference type="GeneID" id="17291724"/>
<name>L1IFI5_GUITC</name>
<feature type="compositionally biased region" description="Polar residues" evidence="1">
    <location>
        <begin position="1"/>
        <end position="18"/>
    </location>
</feature>
<feature type="region of interest" description="Disordered" evidence="1">
    <location>
        <begin position="121"/>
        <end position="202"/>
    </location>
</feature>
<evidence type="ECO:0000313" key="2">
    <source>
        <dbReference type="EMBL" id="EKX34998.1"/>
    </source>
</evidence>
<dbReference type="EMBL" id="JH993099">
    <property type="protein sequence ID" value="EKX34998.1"/>
    <property type="molecule type" value="Genomic_DNA"/>
</dbReference>
<feature type="compositionally biased region" description="Basic and acidic residues" evidence="1">
    <location>
        <begin position="158"/>
        <end position="168"/>
    </location>
</feature>
<dbReference type="PaxDb" id="55529-EKX34998"/>
<dbReference type="EnsemblProtists" id="EKX34998">
    <property type="protein sequence ID" value="EKX34998"/>
    <property type="gene ID" value="GUITHDRAFT_118837"/>
</dbReference>
<dbReference type="HOGENOM" id="CLU_1398721_0_0_1"/>
<dbReference type="KEGG" id="gtt:GUITHDRAFT_118837"/>
<evidence type="ECO:0000313" key="3">
    <source>
        <dbReference type="EnsemblProtists" id="EKX34998"/>
    </source>
</evidence>
<feature type="compositionally biased region" description="Pro residues" evidence="1">
    <location>
        <begin position="40"/>
        <end position="49"/>
    </location>
</feature>
<reference evidence="3" key="3">
    <citation type="submission" date="2016-03" db="UniProtKB">
        <authorList>
            <consortium name="EnsemblProtists"/>
        </authorList>
    </citation>
    <scope>IDENTIFICATION</scope>
</reference>
<reference evidence="4" key="2">
    <citation type="submission" date="2012-11" db="EMBL/GenBank/DDBJ databases">
        <authorList>
            <person name="Kuo A."/>
            <person name="Curtis B.A."/>
            <person name="Tanifuji G."/>
            <person name="Burki F."/>
            <person name="Gruber A."/>
            <person name="Irimia M."/>
            <person name="Maruyama S."/>
            <person name="Arias M.C."/>
            <person name="Ball S.G."/>
            <person name="Gile G.H."/>
            <person name="Hirakawa Y."/>
            <person name="Hopkins J.F."/>
            <person name="Rensing S.A."/>
            <person name="Schmutz J."/>
            <person name="Symeonidi A."/>
            <person name="Elias M."/>
            <person name="Eveleigh R.J."/>
            <person name="Herman E.K."/>
            <person name="Klute M.J."/>
            <person name="Nakayama T."/>
            <person name="Obornik M."/>
            <person name="Reyes-Prieto A."/>
            <person name="Armbrust E.V."/>
            <person name="Aves S.J."/>
            <person name="Beiko R.G."/>
            <person name="Coutinho P."/>
            <person name="Dacks J.B."/>
            <person name="Durnford D.G."/>
            <person name="Fast N.M."/>
            <person name="Green B.R."/>
            <person name="Grisdale C."/>
            <person name="Hempe F."/>
            <person name="Henrissat B."/>
            <person name="Hoppner M.P."/>
            <person name="Ishida K.-I."/>
            <person name="Kim E."/>
            <person name="Koreny L."/>
            <person name="Kroth P.G."/>
            <person name="Liu Y."/>
            <person name="Malik S.-B."/>
            <person name="Maier U.G."/>
            <person name="McRose D."/>
            <person name="Mock T."/>
            <person name="Neilson J.A."/>
            <person name="Onodera N.T."/>
            <person name="Poole A.M."/>
            <person name="Pritham E.J."/>
            <person name="Richards T.A."/>
            <person name="Rocap G."/>
            <person name="Roy S.W."/>
            <person name="Sarai C."/>
            <person name="Schaack S."/>
            <person name="Shirato S."/>
            <person name="Slamovits C.H."/>
            <person name="Spencer D.F."/>
            <person name="Suzuki S."/>
            <person name="Worden A.Z."/>
            <person name="Zauner S."/>
            <person name="Barry K."/>
            <person name="Bell C."/>
            <person name="Bharti A.K."/>
            <person name="Crow J.A."/>
            <person name="Grimwood J."/>
            <person name="Kramer R."/>
            <person name="Lindquist E."/>
            <person name="Lucas S."/>
            <person name="Salamov A."/>
            <person name="McFadden G.I."/>
            <person name="Lane C.E."/>
            <person name="Keeling P.J."/>
            <person name="Gray M.W."/>
            <person name="Grigoriev I.V."/>
            <person name="Archibald J.M."/>
        </authorList>
    </citation>
    <scope>NUCLEOTIDE SEQUENCE</scope>
    <source>
        <strain evidence="4">CCMP2712</strain>
    </source>
</reference>
<dbReference type="RefSeq" id="XP_005821978.1">
    <property type="nucleotide sequence ID" value="XM_005821921.1"/>
</dbReference>
<sequence length="202" mass="22281">MTKTCQIPVTSASMQLVSKTPPPPLHPFPRPPGMLHTQDPSPPPLPQPPQGFFRPRVLTADLAYKIYREKPPPPFDKLSLSRRSAEVALQYGTSPKTVRDVWSRRTWTRATTALWTAEELAQRPARRRAGPGRPVGSKDGRPRVRRYFRKGDAATSARMEEESRRAEGAEGGGLSEETGVCEGRGIQRMVEGGDGGRDGTRA</sequence>
<accession>L1IFI5</accession>
<feature type="region of interest" description="Disordered" evidence="1">
    <location>
        <begin position="1"/>
        <end position="53"/>
    </location>
</feature>
<evidence type="ECO:0000256" key="1">
    <source>
        <dbReference type="SAM" id="MobiDB-lite"/>
    </source>
</evidence>
<evidence type="ECO:0000313" key="4">
    <source>
        <dbReference type="Proteomes" id="UP000011087"/>
    </source>
</evidence>